<comment type="caution">
    <text evidence="1">The sequence shown here is derived from an EMBL/GenBank/DDBJ whole genome shotgun (WGS) entry which is preliminary data.</text>
</comment>
<dbReference type="Proteomes" id="UP000886998">
    <property type="component" value="Unassembled WGS sequence"/>
</dbReference>
<evidence type="ECO:0000313" key="1">
    <source>
        <dbReference type="EMBL" id="GFY48804.1"/>
    </source>
</evidence>
<name>A0A8X6X8T7_9ARAC</name>
<dbReference type="EMBL" id="BMAV01006667">
    <property type="protein sequence ID" value="GFY48804.1"/>
    <property type="molecule type" value="Genomic_DNA"/>
</dbReference>
<dbReference type="AlphaFoldDB" id="A0A8X6X8T7"/>
<protein>
    <submittedName>
        <fullName evidence="1">Uncharacterized protein</fullName>
    </submittedName>
</protein>
<evidence type="ECO:0000313" key="2">
    <source>
        <dbReference type="Proteomes" id="UP000886998"/>
    </source>
</evidence>
<organism evidence="1 2">
    <name type="scientific">Trichonephila inaurata madagascariensis</name>
    <dbReference type="NCBI Taxonomy" id="2747483"/>
    <lineage>
        <taxon>Eukaryota</taxon>
        <taxon>Metazoa</taxon>
        <taxon>Ecdysozoa</taxon>
        <taxon>Arthropoda</taxon>
        <taxon>Chelicerata</taxon>
        <taxon>Arachnida</taxon>
        <taxon>Araneae</taxon>
        <taxon>Araneomorphae</taxon>
        <taxon>Entelegynae</taxon>
        <taxon>Araneoidea</taxon>
        <taxon>Nephilidae</taxon>
        <taxon>Trichonephila</taxon>
        <taxon>Trichonephila inaurata</taxon>
    </lineage>
</organism>
<accession>A0A8X6X8T7</accession>
<reference evidence="1" key="1">
    <citation type="submission" date="2020-08" db="EMBL/GenBank/DDBJ databases">
        <title>Multicomponent nature underlies the extraordinary mechanical properties of spider dragline silk.</title>
        <authorList>
            <person name="Kono N."/>
            <person name="Nakamura H."/>
            <person name="Mori M."/>
            <person name="Yoshida Y."/>
            <person name="Ohtoshi R."/>
            <person name="Malay A.D."/>
            <person name="Moran D.A.P."/>
            <person name="Tomita M."/>
            <person name="Numata K."/>
            <person name="Arakawa K."/>
        </authorList>
    </citation>
    <scope>NUCLEOTIDE SEQUENCE</scope>
</reference>
<keyword evidence="2" id="KW-1185">Reference proteome</keyword>
<gene>
    <name evidence="1" type="ORF">TNIN_164921</name>
</gene>
<proteinExistence type="predicted"/>
<sequence length="87" mass="10263">METIASRRYRVVLFETVKHAIKPAPYLTTRYLLKLVHERKKYPFISAVIQNRTYLDDILSGANNITIARNDAPMYWLHERGFSTFCK</sequence>